<feature type="compositionally biased region" description="Low complexity" evidence="1">
    <location>
        <begin position="541"/>
        <end position="554"/>
    </location>
</feature>
<accession>A0A2T0A657</accession>
<feature type="compositionally biased region" description="Basic and acidic residues" evidence="1">
    <location>
        <begin position="319"/>
        <end position="330"/>
    </location>
</feature>
<feature type="chain" id="PRO_5015702494" evidence="2">
    <location>
        <begin position="35"/>
        <end position="655"/>
    </location>
</feature>
<evidence type="ECO:0000256" key="1">
    <source>
        <dbReference type="SAM" id="MobiDB-lite"/>
    </source>
</evidence>
<feature type="region of interest" description="Disordered" evidence="1">
    <location>
        <begin position="496"/>
        <end position="519"/>
    </location>
</feature>
<name>A0A2T0A657_RHOTO</name>
<feature type="region of interest" description="Disordered" evidence="1">
    <location>
        <begin position="309"/>
        <end position="330"/>
    </location>
</feature>
<gene>
    <name evidence="3" type="ORF">AAT19DRAFT_16236</name>
</gene>
<feature type="signal peptide" evidence="2">
    <location>
        <begin position="1"/>
        <end position="34"/>
    </location>
</feature>
<feature type="region of interest" description="Disordered" evidence="1">
    <location>
        <begin position="351"/>
        <end position="371"/>
    </location>
</feature>
<evidence type="ECO:0000313" key="4">
    <source>
        <dbReference type="Proteomes" id="UP000239560"/>
    </source>
</evidence>
<reference evidence="3 4" key="1">
    <citation type="journal article" date="2018" name="Elife">
        <title>Functional genomics of lipid metabolism in the oleaginous yeast Rhodosporidium toruloides.</title>
        <authorList>
            <person name="Coradetti S.T."/>
            <person name="Pinel D."/>
            <person name="Geiselman G."/>
            <person name="Ito M."/>
            <person name="Mondo S."/>
            <person name="Reilly M.C."/>
            <person name="Cheng Y.F."/>
            <person name="Bauer S."/>
            <person name="Grigoriev I."/>
            <person name="Gladden J.M."/>
            <person name="Simmons B.A."/>
            <person name="Brem R."/>
            <person name="Arkin A.P."/>
            <person name="Skerker J.M."/>
        </authorList>
    </citation>
    <scope>NUCLEOTIDE SEQUENCE [LARGE SCALE GENOMIC DNA]</scope>
    <source>
        <strain evidence="3 4">NBRC 0880</strain>
    </source>
</reference>
<dbReference type="AlphaFoldDB" id="A0A2T0A657"/>
<evidence type="ECO:0000256" key="2">
    <source>
        <dbReference type="SAM" id="SignalP"/>
    </source>
</evidence>
<evidence type="ECO:0000313" key="3">
    <source>
        <dbReference type="EMBL" id="PRQ73483.1"/>
    </source>
</evidence>
<feature type="region of interest" description="Disordered" evidence="1">
    <location>
        <begin position="540"/>
        <end position="561"/>
    </location>
</feature>
<feature type="compositionally biased region" description="Basic and acidic residues" evidence="1">
    <location>
        <begin position="503"/>
        <end position="512"/>
    </location>
</feature>
<comment type="caution">
    <text evidence="3">The sequence shown here is derived from an EMBL/GenBank/DDBJ whole genome shotgun (WGS) entry which is preliminary data.</text>
</comment>
<sequence length="655" mass="70371">MPTLGTLALSALATALCALLISIALSLLSHPSSSSTALETRHWQPCTTAGPVLATRIANLDLDGLTIIPVTRLPRLRTRLPLPFSSHTLSLSADLSTSELVFRTLRIRSTTTRTLDLGREAVRVEAKGVEVDVSGSVGVKVTIGLSSGKSWSCRASGRMKMACSDSSARVVTQLVSGFHPRKGPRSADEQPAPRMVCLEARFSPGTLSTLRLSSFIPPSSLFSPLSRPLESLLHTLRNTPLIRLPTERLVTFLVTDLMEGHVASDLVGDLGKFVERHVWVEEFGAMGRDERERVLGRFFAGEAEGKVGGVGFETSARPDSQDADSHKKGESGSLRFHTLFYGPTHLHSLPLSSASSPTSSNPFTNSSPSSEAAEVPLPIFARLNQTGLRSALFSSPLINQLTRGPPAVSLTSSSFERIKLREAGVELVPSARELLEGSPTGEARELVLRVTGLEATLELSFRVGAELRSAPALMSGLKVLEERGTARTEVVAGRVGGSARAQGVERKDGKEALEDEEEEEEGISIHLPLRFSRQEGRVILSSTHSSTSSSSSCSAGRRDKHKGVRLEGSFGTVAPRVRLESRLGKALGEKVVNALLDGVKTHLAALTAPLASYFLADLVRERMQRALDYVCEKVGTEGGVVWSVPARKEEGEGWM</sequence>
<dbReference type="Proteomes" id="UP000239560">
    <property type="component" value="Unassembled WGS sequence"/>
</dbReference>
<dbReference type="EMBL" id="LCTV02000008">
    <property type="protein sequence ID" value="PRQ73483.1"/>
    <property type="molecule type" value="Genomic_DNA"/>
</dbReference>
<feature type="compositionally biased region" description="Low complexity" evidence="1">
    <location>
        <begin position="351"/>
        <end position="370"/>
    </location>
</feature>
<proteinExistence type="predicted"/>
<dbReference type="OrthoDB" id="2526884at2759"/>
<keyword evidence="2" id="KW-0732">Signal</keyword>
<protein>
    <submittedName>
        <fullName evidence="3">Putative chloride channel</fullName>
    </submittedName>
</protein>
<organism evidence="3 4">
    <name type="scientific">Rhodotorula toruloides</name>
    <name type="common">Yeast</name>
    <name type="synonym">Rhodosporidium toruloides</name>
    <dbReference type="NCBI Taxonomy" id="5286"/>
    <lineage>
        <taxon>Eukaryota</taxon>
        <taxon>Fungi</taxon>
        <taxon>Dikarya</taxon>
        <taxon>Basidiomycota</taxon>
        <taxon>Pucciniomycotina</taxon>
        <taxon>Microbotryomycetes</taxon>
        <taxon>Sporidiobolales</taxon>
        <taxon>Sporidiobolaceae</taxon>
        <taxon>Rhodotorula</taxon>
    </lineage>
</organism>